<dbReference type="EMBL" id="SNRW01029635">
    <property type="protein sequence ID" value="KAA6358591.1"/>
    <property type="molecule type" value="Genomic_DNA"/>
</dbReference>
<dbReference type="Proteomes" id="UP000324800">
    <property type="component" value="Unassembled WGS sequence"/>
</dbReference>
<organism evidence="1 2">
    <name type="scientific">Streblomastix strix</name>
    <dbReference type="NCBI Taxonomy" id="222440"/>
    <lineage>
        <taxon>Eukaryota</taxon>
        <taxon>Metamonada</taxon>
        <taxon>Preaxostyla</taxon>
        <taxon>Oxymonadida</taxon>
        <taxon>Streblomastigidae</taxon>
        <taxon>Streblomastix</taxon>
    </lineage>
</organism>
<accession>A0A5J4TM41</accession>
<name>A0A5J4TM41_9EUKA</name>
<evidence type="ECO:0000313" key="2">
    <source>
        <dbReference type="Proteomes" id="UP000324800"/>
    </source>
</evidence>
<evidence type="ECO:0000313" key="1">
    <source>
        <dbReference type="EMBL" id="KAA6358591.1"/>
    </source>
</evidence>
<sequence length="69" mass="7126">MATGIFSKLKELDQKIGHGLSQVNDKVVKPYVLPIANLIAPALGPVGGLIIKGINLGSSAFDVIGGKRS</sequence>
<dbReference type="AlphaFoldDB" id="A0A5J4TM41"/>
<protein>
    <submittedName>
        <fullName evidence="1">Uncharacterized protein</fullName>
    </submittedName>
</protein>
<gene>
    <name evidence="1" type="ORF">EZS28_045882</name>
</gene>
<proteinExistence type="predicted"/>
<comment type="caution">
    <text evidence="1">The sequence shown here is derived from an EMBL/GenBank/DDBJ whole genome shotgun (WGS) entry which is preliminary data.</text>
</comment>
<reference evidence="1 2" key="1">
    <citation type="submission" date="2019-03" db="EMBL/GenBank/DDBJ databases">
        <title>Single cell metagenomics reveals metabolic interactions within the superorganism composed of flagellate Streblomastix strix and complex community of Bacteroidetes bacteria on its surface.</title>
        <authorList>
            <person name="Treitli S.C."/>
            <person name="Kolisko M."/>
            <person name="Husnik F."/>
            <person name="Keeling P."/>
            <person name="Hampl V."/>
        </authorList>
    </citation>
    <scope>NUCLEOTIDE SEQUENCE [LARGE SCALE GENOMIC DNA]</scope>
    <source>
        <strain evidence="1">ST1C</strain>
    </source>
</reference>